<protein>
    <recommendedName>
        <fullName evidence="5">Large ribosomal subunit protein bL25</fullName>
    </recommendedName>
    <alternativeName>
        <fullName evidence="5">General stress protein CTC</fullName>
    </alternativeName>
</protein>
<name>A0A238JLH8_9RHOB</name>
<organism evidence="9 10">
    <name type="scientific">Actibacterium lipolyticum</name>
    <dbReference type="NCBI Taxonomy" id="1524263"/>
    <lineage>
        <taxon>Bacteria</taxon>
        <taxon>Pseudomonadati</taxon>
        <taxon>Pseudomonadota</taxon>
        <taxon>Alphaproteobacteria</taxon>
        <taxon>Rhodobacterales</taxon>
        <taxon>Roseobacteraceae</taxon>
        <taxon>Actibacterium</taxon>
    </lineage>
</organism>
<dbReference type="GO" id="GO:0003735">
    <property type="term" value="F:structural constituent of ribosome"/>
    <property type="evidence" value="ECO:0007669"/>
    <property type="project" value="InterPro"/>
</dbReference>
<comment type="function">
    <text evidence="5">This is one of the proteins that binds to the 5S RNA in the ribosome where it forms part of the central protuberance.</text>
</comment>
<comment type="similarity">
    <text evidence="5">Belongs to the bacterial ribosomal protein bL25 family. CTC subfamily.</text>
</comment>
<dbReference type="Pfam" id="PF01386">
    <property type="entry name" value="Ribosomal_L25p"/>
    <property type="match status" value="1"/>
</dbReference>
<dbReference type="NCBIfam" id="TIGR00731">
    <property type="entry name" value="bL25_bact_ctc"/>
    <property type="match status" value="1"/>
</dbReference>
<dbReference type="Gene3D" id="2.40.240.10">
    <property type="entry name" value="Ribosomal Protein L25, Chain P"/>
    <property type="match status" value="1"/>
</dbReference>
<evidence type="ECO:0000259" key="7">
    <source>
        <dbReference type="Pfam" id="PF01386"/>
    </source>
</evidence>
<comment type="subunit">
    <text evidence="5">Part of the 50S ribosomal subunit; part of the 5S rRNA/L5/L18/L25 subcomplex. Contacts the 5S rRNA. Binds to the 5S rRNA independently of L5 and L18.</text>
</comment>
<dbReference type="InterPro" id="IPR037121">
    <property type="entry name" value="Ribosomal_bL25_C"/>
</dbReference>
<dbReference type="PANTHER" id="PTHR33284">
    <property type="entry name" value="RIBOSOMAL PROTEIN L25/GLN-TRNA SYNTHETASE, ANTI-CODON-BINDING DOMAIN-CONTAINING PROTEIN"/>
    <property type="match status" value="1"/>
</dbReference>
<dbReference type="PANTHER" id="PTHR33284:SF1">
    <property type="entry name" value="RIBOSOMAL PROTEIN L25_GLN-TRNA SYNTHETASE, ANTI-CODON-BINDING DOMAIN-CONTAINING PROTEIN"/>
    <property type="match status" value="1"/>
</dbReference>
<accession>A0A238JLH8</accession>
<keyword evidence="3 5" id="KW-0689">Ribosomal protein</keyword>
<dbReference type="Pfam" id="PF14693">
    <property type="entry name" value="Ribosomal_TL5_C"/>
    <property type="match status" value="1"/>
</dbReference>
<dbReference type="EMBL" id="FXYE01000001">
    <property type="protein sequence ID" value="SMX31501.1"/>
    <property type="molecule type" value="Genomic_DNA"/>
</dbReference>
<dbReference type="InterPro" id="IPR020057">
    <property type="entry name" value="Ribosomal_bL25_b-dom"/>
</dbReference>
<feature type="region of interest" description="Disordered" evidence="6">
    <location>
        <begin position="191"/>
        <end position="214"/>
    </location>
</feature>
<evidence type="ECO:0000256" key="6">
    <source>
        <dbReference type="SAM" id="MobiDB-lite"/>
    </source>
</evidence>
<dbReference type="GO" id="GO:0008097">
    <property type="term" value="F:5S rRNA binding"/>
    <property type="evidence" value="ECO:0007669"/>
    <property type="project" value="InterPro"/>
</dbReference>
<dbReference type="InterPro" id="IPR020056">
    <property type="entry name" value="Rbsml_bL25/Gln-tRNA_synth_N"/>
</dbReference>
<dbReference type="InterPro" id="IPR020930">
    <property type="entry name" value="Ribosomal_uL5_bac-type"/>
</dbReference>
<dbReference type="InterPro" id="IPR001021">
    <property type="entry name" value="Ribosomal_bL25_long"/>
</dbReference>
<evidence type="ECO:0000256" key="4">
    <source>
        <dbReference type="ARBA" id="ARBA00023274"/>
    </source>
</evidence>
<dbReference type="GO" id="GO:0022625">
    <property type="term" value="C:cytosolic large ribosomal subunit"/>
    <property type="evidence" value="ECO:0007669"/>
    <property type="project" value="TreeGrafter"/>
</dbReference>
<dbReference type="AlphaFoldDB" id="A0A238JLH8"/>
<keyword evidence="1 5" id="KW-0699">rRNA-binding</keyword>
<feature type="domain" description="Large ribosomal subunit protein bL25 L25" evidence="7">
    <location>
        <begin position="8"/>
        <end position="96"/>
    </location>
</feature>
<proteinExistence type="inferred from homology"/>
<sequence>MAGEIPDLNATARAGTGKGAARQARREELVPGVVYGGGEEPIAINLKFNELLKRLKAGRFLSTLFNLKVEGQEDVRVICRGVQRDVVKDLPIHVDFMRLRRTSRINLFIPVEFVNEEAAPGLKKGGVLTVVRPEVELKVTAGDIPETLTVDLTGLNVGDTINISDIKLPEGARPMITDRDFVIANISAPSGLRSAGADEEEAEGEETAEEGTEE</sequence>
<evidence type="ECO:0000256" key="3">
    <source>
        <dbReference type="ARBA" id="ARBA00022980"/>
    </source>
</evidence>
<keyword evidence="4 5" id="KW-0687">Ribonucleoprotein</keyword>
<evidence type="ECO:0000313" key="9">
    <source>
        <dbReference type="EMBL" id="SMX31501.1"/>
    </source>
</evidence>
<dbReference type="NCBIfam" id="NF004128">
    <property type="entry name" value="PRK05618.1-2"/>
    <property type="match status" value="1"/>
</dbReference>
<feature type="region of interest" description="Disordered" evidence="6">
    <location>
        <begin position="1"/>
        <end position="23"/>
    </location>
</feature>
<dbReference type="OrthoDB" id="9806411at2"/>
<evidence type="ECO:0000313" key="10">
    <source>
        <dbReference type="Proteomes" id="UP000202922"/>
    </source>
</evidence>
<evidence type="ECO:0000256" key="2">
    <source>
        <dbReference type="ARBA" id="ARBA00022884"/>
    </source>
</evidence>
<keyword evidence="10" id="KW-1185">Reference proteome</keyword>
<feature type="domain" description="Large ribosomal subunit protein bL25 beta" evidence="8">
    <location>
        <begin position="105"/>
        <end position="189"/>
    </location>
</feature>
<evidence type="ECO:0000259" key="8">
    <source>
        <dbReference type="Pfam" id="PF14693"/>
    </source>
</evidence>
<feature type="compositionally biased region" description="Low complexity" evidence="6">
    <location>
        <begin position="10"/>
        <end position="22"/>
    </location>
</feature>
<dbReference type="RefSeq" id="WP_093965728.1">
    <property type="nucleotide sequence ID" value="NZ_FXYE01000001.1"/>
</dbReference>
<keyword evidence="2 5" id="KW-0694">RNA-binding</keyword>
<reference evidence="10" key="1">
    <citation type="submission" date="2017-05" db="EMBL/GenBank/DDBJ databases">
        <authorList>
            <person name="Rodrigo-Torres L."/>
            <person name="Arahal R. D."/>
            <person name="Lucena T."/>
        </authorList>
    </citation>
    <scope>NUCLEOTIDE SEQUENCE [LARGE SCALE GENOMIC DNA]</scope>
    <source>
        <strain evidence="10">CECT 8621</strain>
    </source>
</reference>
<dbReference type="CDD" id="cd00495">
    <property type="entry name" value="Ribosomal_L25_TL5_CTC"/>
    <property type="match status" value="1"/>
</dbReference>
<gene>
    <name evidence="5 9" type="primary">rplY</name>
    <name evidence="5" type="synonym">ctc</name>
    <name evidence="9" type="ORF">COL8621_00479</name>
</gene>
<dbReference type="SUPFAM" id="SSF50715">
    <property type="entry name" value="Ribosomal protein L25-like"/>
    <property type="match status" value="1"/>
</dbReference>
<dbReference type="InterPro" id="IPR029751">
    <property type="entry name" value="Ribosomal_L25_dom"/>
</dbReference>
<dbReference type="HAMAP" id="MF_01334">
    <property type="entry name" value="Ribosomal_bL25_CTC"/>
    <property type="match status" value="1"/>
</dbReference>
<evidence type="ECO:0000256" key="5">
    <source>
        <dbReference type="HAMAP-Rule" id="MF_01334"/>
    </source>
</evidence>
<dbReference type="GO" id="GO:0006412">
    <property type="term" value="P:translation"/>
    <property type="evidence" value="ECO:0007669"/>
    <property type="project" value="UniProtKB-UniRule"/>
</dbReference>
<evidence type="ECO:0000256" key="1">
    <source>
        <dbReference type="ARBA" id="ARBA00022730"/>
    </source>
</evidence>
<dbReference type="Proteomes" id="UP000202922">
    <property type="component" value="Unassembled WGS sequence"/>
</dbReference>
<feature type="compositionally biased region" description="Acidic residues" evidence="6">
    <location>
        <begin position="197"/>
        <end position="214"/>
    </location>
</feature>
<dbReference type="InterPro" id="IPR011035">
    <property type="entry name" value="Ribosomal_bL25/Gln-tRNA_synth"/>
</dbReference>
<dbReference type="Gene3D" id="2.170.120.20">
    <property type="entry name" value="Ribosomal protein L25, beta domain"/>
    <property type="match status" value="1"/>
</dbReference>